<keyword evidence="2" id="KW-1185">Reference proteome</keyword>
<organism evidence="1 2">
    <name type="scientific">Thiorhodovibrio frisius</name>
    <dbReference type="NCBI Taxonomy" id="631362"/>
    <lineage>
        <taxon>Bacteria</taxon>
        <taxon>Pseudomonadati</taxon>
        <taxon>Pseudomonadota</taxon>
        <taxon>Gammaproteobacteria</taxon>
        <taxon>Chromatiales</taxon>
        <taxon>Chromatiaceae</taxon>
        <taxon>Thiorhodovibrio</taxon>
    </lineage>
</organism>
<dbReference type="AlphaFoldDB" id="H8Z6Y1"/>
<dbReference type="RefSeq" id="WP_009150169.1">
    <property type="nucleotide sequence ID" value="NZ_CP121471.1"/>
</dbReference>
<reference evidence="1 2" key="2">
    <citation type="submission" date="2011-11" db="EMBL/GenBank/DDBJ databases">
        <authorList>
            <consortium name="US DOE Joint Genome Institute"/>
            <person name="Lucas S."/>
            <person name="Han J."/>
            <person name="Lapidus A."/>
            <person name="Cheng J.-F."/>
            <person name="Goodwin L."/>
            <person name="Pitluck S."/>
            <person name="Peters L."/>
            <person name="Ovchinnikova G."/>
            <person name="Zhang X."/>
            <person name="Detter J.C."/>
            <person name="Han C."/>
            <person name="Tapia R."/>
            <person name="Land M."/>
            <person name="Hauser L."/>
            <person name="Kyrpides N."/>
            <person name="Ivanova N."/>
            <person name="Pagani I."/>
            <person name="Vogl K."/>
            <person name="Liu Z."/>
            <person name="Overmann J."/>
            <person name="Frigaard N.-U."/>
            <person name="Bryant D."/>
            <person name="Woyke T."/>
        </authorList>
    </citation>
    <scope>NUCLEOTIDE SEQUENCE [LARGE SCALE GENOMIC DNA]</scope>
    <source>
        <strain evidence="1 2">970</strain>
    </source>
</reference>
<dbReference type="HOGENOM" id="CLU_2482326_0_0_6"/>
<sequence length="87" mass="9860">MQQIIEIDAEINTCGEIHAKLSGSYRPGPVHLVVFLEADDHEPVSFSEKPGPEDFAGIWSDFADQDFQDFLDDLGDRRREAFAGRRH</sequence>
<dbReference type="EMBL" id="JH603170">
    <property type="protein sequence ID" value="EIC19766.1"/>
    <property type="molecule type" value="Genomic_DNA"/>
</dbReference>
<evidence type="ECO:0000313" key="1">
    <source>
        <dbReference type="EMBL" id="EIC19766.1"/>
    </source>
</evidence>
<proteinExistence type="predicted"/>
<name>H8Z6Y1_9GAMM</name>
<protein>
    <submittedName>
        <fullName evidence="1">Uncharacterized protein</fullName>
    </submittedName>
</protein>
<dbReference type="STRING" id="631362.Thi970DRAFT_03363"/>
<dbReference type="Proteomes" id="UP000002964">
    <property type="component" value="Unassembled WGS sequence"/>
</dbReference>
<evidence type="ECO:0000313" key="2">
    <source>
        <dbReference type="Proteomes" id="UP000002964"/>
    </source>
</evidence>
<reference evidence="2" key="1">
    <citation type="submission" date="2011-06" db="EMBL/GenBank/DDBJ databases">
        <authorList>
            <consortium name="US DOE Joint Genome Institute (JGI-PGF)"/>
            <person name="Lucas S."/>
            <person name="Han J."/>
            <person name="Lapidus A."/>
            <person name="Cheng J.-F."/>
            <person name="Goodwin L."/>
            <person name="Pitluck S."/>
            <person name="Peters L."/>
            <person name="Land M.L."/>
            <person name="Hauser L."/>
            <person name="Vogl K."/>
            <person name="Liu Z."/>
            <person name="Overmann J."/>
            <person name="Frigaard N.-U."/>
            <person name="Bryant D.A."/>
            <person name="Woyke T.J."/>
        </authorList>
    </citation>
    <scope>NUCLEOTIDE SEQUENCE [LARGE SCALE GENOMIC DNA]</scope>
    <source>
        <strain evidence="2">970</strain>
    </source>
</reference>
<accession>H8Z6Y1</accession>
<gene>
    <name evidence="1" type="ORF">Thi970DRAFT_03363</name>
</gene>